<evidence type="ECO:0000313" key="1">
    <source>
        <dbReference type="EMBL" id="QOY85106.1"/>
    </source>
</evidence>
<protein>
    <recommendedName>
        <fullName evidence="3">Terminase</fullName>
    </recommendedName>
</protein>
<dbReference type="AlphaFoldDB" id="A0A7S7NK39"/>
<evidence type="ECO:0000313" key="2">
    <source>
        <dbReference type="Proteomes" id="UP000593892"/>
    </source>
</evidence>
<keyword evidence="2" id="KW-1185">Reference proteome</keyword>
<dbReference type="Proteomes" id="UP000593892">
    <property type="component" value="Chromosome"/>
</dbReference>
<reference evidence="1 2" key="1">
    <citation type="submission" date="2020-10" db="EMBL/GenBank/DDBJ databases">
        <title>Complete genome sequence of Paludibaculum fermentans P105T, a facultatively anaerobic acidobacterium capable of dissimilatory Fe(III) reduction.</title>
        <authorList>
            <person name="Dedysh S.N."/>
            <person name="Beletsky A.V."/>
            <person name="Kulichevskaya I.S."/>
            <person name="Mardanov A.V."/>
            <person name="Ravin N.V."/>
        </authorList>
    </citation>
    <scope>NUCLEOTIDE SEQUENCE [LARGE SCALE GENOMIC DNA]</scope>
    <source>
        <strain evidence="1 2">P105</strain>
    </source>
</reference>
<sequence length="296" mass="32866">MPSWIHLTQNVETAGQARDAVLRRFHTRPKHGRSVSAANPGSLIVPPASLTQWATESLGFQPFPAQAEILDCRDSHVMLCCSRQFGKTTLTALKVAHHALTTPGTSVVIGSPSERQSVLLVRKAVNFLKTAQVATRSVGGGTYGVRLPNGSCIFALPMKEVTTRGFDAVSLLIFEEAAYVPDVFYHMATAFQAIVPNRILWLLSTPAGQSGFFYEEWADQARTHWRRFLAPASQSPLIDAEFLARERVRKGDAVFRREYECEFVADRLQIIGRELWDSALDPDDTPFNGGRPLWPD</sequence>
<accession>A0A7S7NK39</accession>
<dbReference type="Pfam" id="PF03237">
    <property type="entry name" value="Terminase_6N"/>
    <property type="match status" value="1"/>
</dbReference>
<organism evidence="1 2">
    <name type="scientific">Paludibaculum fermentans</name>
    <dbReference type="NCBI Taxonomy" id="1473598"/>
    <lineage>
        <taxon>Bacteria</taxon>
        <taxon>Pseudomonadati</taxon>
        <taxon>Acidobacteriota</taxon>
        <taxon>Terriglobia</taxon>
        <taxon>Bryobacterales</taxon>
        <taxon>Bryobacteraceae</taxon>
        <taxon>Paludibaculum</taxon>
    </lineage>
</organism>
<dbReference type="KEGG" id="pfer:IRI77_19925"/>
<name>A0A7S7NK39_PALFE</name>
<proteinExistence type="predicted"/>
<dbReference type="Gene3D" id="3.40.50.300">
    <property type="entry name" value="P-loop containing nucleotide triphosphate hydrolases"/>
    <property type="match status" value="1"/>
</dbReference>
<dbReference type="InterPro" id="IPR027417">
    <property type="entry name" value="P-loop_NTPase"/>
</dbReference>
<evidence type="ECO:0008006" key="3">
    <source>
        <dbReference type="Google" id="ProtNLM"/>
    </source>
</evidence>
<dbReference type="EMBL" id="CP063849">
    <property type="protein sequence ID" value="QOY85106.1"/>
    <property type="molecule type" value="Genomic_DNA"/>
</dbReference>
<gene>
    <name evidence="1" type="ORF">IRI77_19925</name>
</gene>
<dbReference type="RefSeq" id="WP_194446776.1">
    <property type="nucleotide sequence ID" value="NZ_CP063849.1"/>
</dbReference>